<reference evidence="3 4" key="1">
    <citation type="submission" date="2020-10" db="EMBL/GenBank/DDBJ databases">
        <title>Genome sequences of Pseudomonas isolates.</title>
        <authorList>
            <person name="Wessels L."/>
            <person name="Reich F."/>
            <person name="Hammerl J."/>
        </authorList>
    </citation>
    <scope>NUCLEOTIDE SEQUENCE [LARGE SCALE GENOMIC DNA]</scope>
    <source>
        <strain evidence="3 4">20-MO00628-0</strain>
    </source>
</reference>
<feature type="domain" description="Tyr recombinase" evidence="2">
    <location>
        <begin position="167"/>
        <end position="415"/>
    </location>
</feature>
<accession>A0ABS0FW81</accession>
<dbReference type="EMBL" id="JADLJS010000003">
    <property type="protein sequence ID" value="MBF8644589.1"/>
    <property type="molecule type" value="Genomic_DNA"/>
</dbReference>
<evidence type="ECO:0000313" key="4">
    <source>
        <dbReference type="Proteomes" id="UP000639294"/>
    </source>
</evidence>
<evidence type="ECO:0000313" key="3">
    <source>
        <dbReference type="EMBL" id="MBF8644589.1"/>
    </source>
</evidence>
<dbReference type="NCBIfam" id="NF040693">
    <property type="entry name" value="recomb_GmtY"/>
    <property type="match status" value="1"/>
</dbReference>
<dbReference type="CDD" id="cd00397">
    <property type="entry name" value="DNA_BRE_C"/>
    <property type="match status" value="1"/>
</dbReference>
<protein>
    <submittedName>
        <fullName evidence="3">Site-specific integrase</fullName>
    </submittedName>
</protein>
<comment type="caution">
    <text evidence="3">The sequence shown here is derived from an EMBL/GenBank/DDBJ whole genome shotgun (WGS) entry which is preliminary data.</text>
</comment>
<dbReference type="Pfam" id="PF00589">
    <property type="entry name" value="Phage_integrase"/>
    <property type="match status" value="1"/>
</dbReference>
<dbReference type="Proteomes" id="UP000639294">
    <property type="component" value="Unassembled WGS sequence"/>
</dbReference>
<dbReference type="SUPFAM" id="SSF56349">
    <property type="entry name" value="DNA breaking-rejoining enzymes"/>
    <property type="match status" value="1"/>
</dbReference>
<evidence type="ECO:0000259" key="2">
    <source>
        <dbReference type="PROSITE" id="PS51898"/>
    </source>
</evidence>
<dbReference type="InterPro" id="IPR013762">
    <property type="entry name" value="Integrase-like_cat_sf"/>
</dbReference>
<evidence type="ECO:0000256" key="1">
    <source>
        <dbReference type="ARBA" id="ARBA00023172"/>
    </source>
</evidence>
<keyword evidence="1" id="KW-0233">DNA recombination</keyword>
<proteinExistence type="predicted"/>
<dbReference type="PROSITE" id="PS51898">
    <property type="entry name" value="TYR_RECOMBINASE"/>
    <property type="match status" value="1"/>
</dbReference>
<dbReference type="InterPro" id="IPR011010">
    <property type="entry name" value="DNA_brk_join_enz"/>
</dbReference>
<gene>
    <name evidence="3" type="ORF">IRZ77_03315</name>
</gene>
<dbReference type="Gene3D" id="1.10.443.10">
    <property type="entry name" value="Intergrase catalytic core"/>
    <property type="match status" value="1"/>
</dbReference>
<dbReference type="InterPro" id="IPR002104">
    <property type="entry name" value="Integrase_catalytic"/>
</dbReference>
<keyword evidence="4" id="KW-1185">Reference proteome</keyword>
<name>A0ABS0FW81_9PSED</name>
<organism evidence="3 4">
    <name type="scientific">Pseudomonas pudica</name>
    <dbReference type="NCBI Taxonomy" id="272772"/>
    <lineage>
        <taxon>Bacteria</taxon>
        <taxon>Pseudomonadati</taxon>
        <taxon>Pseudomonadota</taxon>
        <taxon>Gammaproteobacteria</taxon>
        <taxon>Pseudomonadales</taxon>
        <taxon>Pseudomonadaceae</taxon>
        <taxon>Pseudomonas</taxon>
    </lineage>
</organism>
<sequence>MLPIIVTDQGVLHQLVRYLYLRQRKSHTWKDSCVFAVQLLLDYVAVNHGAYKRPKDLFTEFANALYTGTIQDHRDASGLYWEPRQNDARWIIWHITQFTEWLSKVNDDANLKLNPWREATRHEQRLNWAAQSQHKDKAFLAHLFIDRGESNKSREVRSEYLPTENKAPAKAFPEEKRDELLINGFRRSRRDGRGQIDLRNVLITILMHYGSLRLSEALSLWNDDVTVESGEVIVRIYHPEAGLAPDMKTSRAAYLQRRYGLEPRNRLVKAINPLYLGWKNPLITDPHRKCFEVTFFPTVAGEHFVRLWQDYHLMQRVKPRPGVEHPYAFTNKNGQPYTHRMFRKAHKLAIERIGLISGKMLGTTPHGHRHAYGQRFAAAGATKITIKTAMHHASISSSDVYTQPTSSDFRKSMVDLESKLSEKHFSTIFQYLTSRDES</sequence>